<dbReference type="AlphaFoldDB" id="A0A9D2MG42"/>
<dbReference type="SUPFAM" id="SSF56719">
    <property type="entry name" value="Type II DNA topoisomerase"/>
    <property type="match status" value="1"/>
</dbReference>
<dbReference type="PANTHER" id="PTHR43493">
    <property type="entry name" value="DNA GYRASE/TOPOISOMERASE SUBUNIT A"/>
    <property type="match status" value="1"/>
</dbReference>
<keyword evidence="4 6" id="KW-0238">DNA-binding</keyword>
<protein>
    <submittedName>
        <fullName evidence="8">DNA gyrase subunit A</fullName>
    </submittedName>
</protein>
<evidence type="ECO:0000256" key="3">
    <source>
        <dbReference type="ARBA" id="ARBA00023029"/>
    </source>
</evidence>
<dbReference type="GO" id="GO:0009330">
    <property type="term" value="C:DNA topoisomerase type II (double strand cut, ATP-hydrolyzing) complex"/>
    <property type="evidence" value="ECO:0007669"/>
    <property type="project" value="TreeGrafter"/>
</dbReference>
<reference evidence="8" key="2">
    <citation type="submission" date="2021-04" db="EMBL/GenBank/DDBJ databases">
        <authorList>
            <person name="Gilroy R."/>
        </authorList>
    </citation>
    <scope>NUCLEOTIDE SEQUENCE</scope>
    <source>
        <strain evidence="8">ChiHjej9B8-13557</strain>
    </source>
</reference>
<dbReference type="GO" id="GO:0003677">
    <property type="term" value="F:DNA binding"/>
    <property type="evidence" value="ECO:0007669"/>
    <property type="project" value="UniProtKB-UniRule"/>
</dbReference>
<comment type="similarity">
    <text evidence="2">Belongs to the type II topoisomerase GyrA/ParC subunit family.</text>
</comment>
<evidence type="ECO:0000256" key="2">
    <source>
        <dbReference type="ARBA" id="ARBA00008263"/>
    </source>
</evidence>
<dbReference type="InterPro" id="IPR013760">
    <property type="entry name" value="Topo_IIA-like_dom_sf"/>
</dbReference>
<evidence type="ECO:0000259" key="7">
    <source>
        <dbReference type="PROSITE" id="PS52040"/>
    </source>
</evidence>
<dbReference type="PANTHER" id="PTHR43493:SF5">
    <property type="entry name" value="DNA GYRASE SUBUNIT A, CHLOROPLASTIC_MITOCHONDRIAL"/>
    <property type="match status" value="1"/>
</dbReference>
<dbReference type="EMBL" id="DWXX01000133">
    <property type="protein sequence ID" value="HJB59471.1"/>
    <property type="molecule type" value="Genomic_DNA"/>
</dbReference>
<reference evidence="8" key="1">
    <citation type="journal article" date="2021" name="PeerJ">
        <title>Extensive microbial diversity within the chicken gut microbiome revealed by metagenomics and culture.</title>
        <authorList>
            <person name="Gilroy R."/>
            <person name="Ravi A."/>
            <person name="Getino M."/>
            <person name="Pursley I."/>
            <person name="Horton D.L."/>
            <person name="Alikhan N.F."/>
            <person name="Baker D."/>
            <person name="Gharbi K."/>
            <person name="Hall N."/>
            <person name="Watson M."/>
            <person name="Adriaenssens E.M."/>
            <person name="Foster-Nyarko E."/>
            <person name="Jarju S."/>
            <person name="Secka A."/>
            <person name="Antonio M."/>
            <person name="Oren A."/>
            <person name="Chaudhuri R.R."/>
            <person name="La Ragione R."/>
            <person name="Hildebrand F."/>
            <person name="Pallen M.J."/>
        </authorList>
    </citation>
    <scope>NUCLEOTIDE SEQUENCE</scope>
    <source>
        <strain evidence="8">ChiHjej9B8-13557</strain>
    </source>
</reference>
<evidence type="ECO:0000256" key="1">
    <source>
        <dbReference type="ARBA" id="ARBA00000185"/>
    </source>
</evidence>
<comment type="caution">
    <text evidence="8">The sequence shown here is derived from an EMBL/GenBank/DDBJ whole genome shotgun (WGS) entry which is preliminary data.</text>
</comment>
<keyword evidence="5 6" id="KW-0413">Isomerase</keyword>
<feature type="domain" description="Topo IIA-type catalytic" evidence="7">
    <location>
        <begin position="41"/>
        <end position="150"/>
    </location>
</feature>
<gene>
    <name evidence="8" type="ORF">H9771_07460</name>
</gene>
<evidence type="ECO:0000256" key="6">
    <source>
        <dbReference type="PROSITE-ProRule" id="PRU01384"/>
    </source>
</evidence>
<dbReference type="SMART" id="SM00434">
    <property type="entry name" value="TOP4c"/>
    <property type="match status" value="1"/>
</dbReference>
<evidence type="ECO:0000256" key="4">
    <source>
        <dbReference type="ARBA" id="ARBA00023125"/>
    </source>
</evidence>
<dbReference type="PROSITE" id="PS52040">
    <property type="entry name" value="TOPO_IIA"/>
    <property type="match status" value="1"/>
</dbReference>
<comment type="catalytic activity">
    <reaction evidence="1 6">
        <text>ATP-dependent breakage, passage and rejoining of double-stranded DNA.</text>
        <dbReference type="EC" id="5.6.2.2"/>
    </reaction>
</comment>
<sequence length="150" mass="16784">MEEDYVMIPGTGTKKIVRDVKKEIETAFLDYSMSVIVSRALPDVRDGLKPVHRRILFTMHERGNDPGHPYRKSADTVGAVLGSYHPHGDASVYDAMVRLAQDFSMRYPLVDGQGNFGSVDGDPPAAYRYTEARMSRMAVEMLTDIDKDTV</sequence>
<keyword evidence="3 6" id="KW-0799">Topoisomerase</keyword>
<dbReference type="Proteomes" id="UP000824211">
    <property type="component" value="Unassembled WGS sequence"/>
</dbReference>
<evidence type="ECO:0000256" key="5">
    <source>
        <dbReference type="ARBA" id="ARBA00023235"/>
    </source>
</evidence>
<accession>A0A9D2MG42</accession>
<dbReference type="GO" id="GO:0006265">
    <property type="term" value="P:DNA topological change"/>
    <property type="evidence" value="ECO:0007669"/>
    <property type="project" value="UniProtKB-UniRule"/>
</dbReference>
<feature type="active site" description="O-(5'-phospho-DNA)-tyrosine intermediate" evidence="6">
    <location>
        <position position="129"/>
    </location>
</feature>
<organism evidence="8 9">
    <name type="scientific">Candidatus Faecalibacterium faecipullorum</name>
    <dbReference type="NCBI Taxonomy" id="2838578"/>
    <lineage>
        <taxon>Bacteria</taxon>
        <taxon>Bacillati</taxon>
        <taxon>Bacillota</taxon>
        <taxon>Clostridia</taxon>
        <taxon>Eubacteriales</taxon>
        <taxon>Oscillospiraceae</taxon>
        <taxon>Faecalibacterium</taxon>
    </lineage>
</organism>
<dbReference type="InterPro" id="IPR013758">
    <property type="entry name" value="Topo_IIA_A/C_ab"/>
</dbReference>
<dbReference type="InterPro" id="IPR050220">
    <property type="entry name" value="Type_II_DNA_Topoisomerases"/>
</dbReference>
<evidence type="ECO:0000313" key="8">
    <source>
        <dbReference type="EMBL" id="HJB59471.1"/>
    </source>
</evidence>
<dbReference type="Gene3D" id="3.90.199.10">
    <property type="entry name" value="Topoisomerase II, domain 5"/>
    <property type="match status" value="1"/>
</dbReference>
<evidence type="ECO:0000313" key="9">
    <source>
        <dbReference type="Proteomes" id="UP000824211"/>
    </source>
</evidence>
<dbReference type="GO" id="GO:0005524">
    <property type="term" value="F:ATP binding"/>
    <property type="evidence" value="ECO:0007669"/>
    <property type="project" value="InterPro"/>
</dbReference>
<proteinExistence type="inferred from homology"/>
<feature type="non-terminal residue" evidence="8">
    <location>
        <position position="150"/>
    </location>
</feature>
<name>A0A9D2MG42_9FIRM</name>
<dbReference type="GO" id="GO:0034335">
    <property type="term" value="F:DNA negative supercoiling activity"/>
    <property type="evidence" value="ECO:0007669"/>
    <property type="project" value="UniProtKB-ARBA"/>
</dbReference>
<dbReference type="InterPro" id="IPR002205">
    <property type="entry name" value="Topo_IIA_dom_A"/>
</dbReference>
<dbReference type="Pfam" id="PF00521">
    <property type="entry name" value="DNA_topoisoIV"/>
    <property type="match status" value="1"/>
</dbReference>